<sequence>MGSMAHGSYANRSLAGPVQKNEEDRLQHAILIPDQGDIGAFDGYYDADGNVRRTITIWKSRRKIGTLTYFENGVEHKTYVDEYYVPKEDEGETVEWTWINEWWWGHKIGPKLYKRIEPIPRIGSKMNNPSFCMPPIVGTVYKINSNQSISLVDRIIPYKYLYNIYMRRTELSSARNKGVLAEMDLAKIPEGWTPEIWMMYAEINGFFATDSFKEGSKGAATGRLVQNLNN</sequence>
<organism evidence="1">
    <name type="scientific">marine sediment metagenome</name>
    <dbReference type="NCBI Taxonomy" id="412755"/>
    <lineage>
        <taxon>unclassified sequences</taxon>
        <taxon>metagenomes</taxon>
        <taxon>ecological metagenomes</taxon>
    </lineage>
</organism>
<reference evidence="1" key="1">
    <citation type="journal article" date="2014" name="Front. Microbiol.">
        <title>High frequency of phylogenetically diverse reductive dehalogenase-homologous genes in deep subseafloor sedimentary metagenomes.</title>
        <authorList>
            <person name="Kawai M."/>
            <person name="Futagami T."/>
            <person name="Toyoda A."/>
            <person name="Takaki Y."/>
            <person name="Nishi S."/>
            <person name="Hori S."/>
            <person name="Arai W."/>
            <person name="Tsubouchi T."/>
            <person name="Morono Y."/>
            <person name="Uchiyama I."/>
            <person name="Ito T."/>
            <person name="Fujiyama A."/>
            <person name="Inagaki F."/>
            <person name="Takami H."/>
        </authorList>
    </citation>
    <scope>NUCLEOTIDE SEQUENCE</scope>
    <source>
        <strain evidence="1">Expedition CK06-06</strain>
    </source>
</reference>
<evidence type="ECO:0000313" key="1">
    <source>
        <dbReference type="EMBL" id="GAI91486.1"/>
    </source>
</evidence>
<dbReference type="AlphaFoldDB" id="X1TJG8"/>
<dbReference type="EMBL" id="BARW01019109">
    <property type="protein sequence ID" value="GAI91486.1"/>
    <property type="molecule type" value="Genomic_DNA"/>
</dbReference>
<proteinExistence type="predicted"/>
<comment type="caution">
    <text evidence="1">The sequence shown here is derived from an EMBL/GenBank/DDBJ whole genome shotgun (WGS) entry which is preliminary data.</text>
</comment>
<protein>
    <submittedName>
        <fullName evidence="1">Uncharacterized protein</fullName>
    </submittedName>
</protein>
<gene>
    <name evidence="1" type="ORF">S12H4_32576</name>
</gene>
<name>X1TJG8_9ZZZZ</name>
<feature type="non-terminal residue" evidence="1">
    <location>
        <position position="230"/>
    </location>
</feature>
<accession>X1TJG8</accession>